<feature type="compositionally biased region" description="Polar residues" evidence="1">
    <location>
        <begin position="1"/>
        <end position="13"/>
    </location>
</feature>
<dbReference type="EMBL" id="MSFL01000044">
    <property type="protein sequence ID" value="PWY66412.1"/>
    <property type="molecule type" value="Genomic_DNA"/>
</dbReference>
<proteinExistence type="predicted"/>
<dbReference type="Proteomes" id="UP000247233">
    <property type="component" value="Unassembled WGS sequence"/>
</dbReference>
<protein>
    <submittedName>
        <fullName evidence="2">Uncharacterized protein</fullName>
    </submittedName>
</protein>
<keyword evidence="4" id="KW-1185">Reference proteome</keyword>
<reference evidence="2 4" key="1">
    <citation type="submission" date="2016-12" db="EMBL/GenBank/DDBJ databases">
        <title>The genomes of Aspergillus section Nigri reveals drivers in fungal speciation.</title>
        <authorList>
            <consortium name="DOE Joint Genome Institute"/>
            <person name="Vesth T.C."/>
            <person name="Nybo J."/>
            <person name="Theobald S."/>
            <person name="Brandl J."/>
            <person name="Frisvad J.C."/>
            <person name="Nielsen K.F."/>
            <person name="Lyhne E.K."/>
            <person name="Kogle M.E."/>
            <person name="Kuo A."/>
            <person name="Riley R."/>
            <person name="Clum A."/>
            <person name="Nolan M."/>
            <person name="Lipzen A."/>
            <person name="Salamov A."/>
            <person name="Henrissat B."/>
            <person name="Wiebenga A."/>
            <person name="De Vries R.P."/>
            <person name="Grigoriev I.V."/>
            <person name="Mortensen U.H."/>
            <person name="Andersen M.R."/>
            <person name="Baker S.E."/>
        </authorList>
    </citation>
    <scope>NUCLEOTIDE SEQUENCE [LARGE SCALE GENOMIC DNA]</scope>
    <source>
        <strain evidence="2 4">CBS 117.55</strain>
    </source>
</reference>
<organism evidence="2 4">
    <name type="scientific">Aspergillus heteromorphus CBS 117.55</name>
    <dbReference type="NCBI Taxonomy" id="1448321"/>
    <lineage>
        <taxon>Eukaryota</taxon>
        <taxon>Fungi</taxon>
        <taxon>Dikarya</taxon>
        <taxon>Ascomycota</taxon>
        <taxon>Pezizomycotina</taxon>
        <taxon>Eurotiomycetes</taxon>
        <taxon>Eurotiomycetidae</taxon>
        <taxon>Eurotiales</taxon>
        <taxon>Aspergillaceae</taxon>
        <taxon>Aspergillus</taxon>
        <taxon>Aspergillus subgen. Circumdati</taxon>
    </lineage>
</organism>
<comment type="caution">
    <text evidence="2">The sequence shown here is derived from an EMBL/GenBank/DDBJ whole genome shotgun (WGS) entry which is preliminary data.</text>
</comment>
<gene>
    <name evidence="3" type="ORF">BO70DRAFT_363500</name>
    <name evidence="2" type="ORF">BO70DRAFT_366475</name>
</gene>
<dbReference type="GeneID" id="37065818"/>
<dbReference type="VEuPathDB" id="FungiDB:BO70DRAFT_363500"/>
<dbReference type="RefSeq" id="XP_025398122.1">
    <property type="nucleotide sequence ID" value="XM_025543581.1"/>
</dbReference>
<sequence>MSSKAKSAGSRQSVAGIARYGRDRTNRLRGGSLGEPHPAQGPLRADWWGSDTVPGFVTVSAYTRRVITGQAG</sequence>
<evidence type="ECO:0000313" key="4">
    <source>
        <dbReference type="Proteomes" id="UP000247233"/>
    </source>
</evidence>
<evidence type="ECO:0000256" key="1">
    <source>
        <dbReference type="SAM" id="MobiDB-lite"/>
    </source>
</evidence>
<name>A0A317V0T9_9EURO</name>
<evidence type="ECO:0000313" key="3">
    <source>
        <dbReference type="EMBL" id="PWY77549.1"/>
    </source>
</evidence>
<evidence type="ECO:0000313" key="2">
    <source>
        <dbReference type="EMBL" id="PWY66412.1"/>
    </source>
</evidence>
<dbReference type="VEuPathDB" id="FungiDB:BO70DRAFT_366475"/>
<feature type="region of interest" description="Disordered" evidence="1">
    <location>
        <begin position="1"/>
        <end position="47"/>
    </location>
</feature>
<dbReference type="AlphaFoldDB" id="A0A317V0T9"/>
<accession>A0A317V0T9</accession>
<dbReference type="EMBL" id="MSFL01000018">
    <property type="protein sequence ID" value="PWY77549.1"/>
    <property type="molecule type" value="Genomic_DNA"/>
</dbReference>